<sequence length="377" mass="40925">MKRLRWLLLLLPPLALAWGLFAWGQRPLEVSLARPERDVPLRVFGLGTVEAQILTRIGFEVAGTLVALEADHGDRVSRGALLARLNDTSQRARIARAEASVQNAEAQQGRVAAIAERATATYAQKRSLAQRRRELANRGSGSLEAAEIAETEALTAAADLAVARADIIVAQAVLADARANLQAERGTLAKHSLAAPFDALVIARNREVGTAVQPGEVIFTLVAPGSLWALAHVDEARAGHLREGQPAEIRLRSLPGEVFPARVVRIGLESDRVTEERRVYLRCERCPERPVLGEQLQVEIETGRLPEARLVPEAAITGFDGAEGRGWVLEGGTLHHRPLRFTGRTLDARLVLDPAMPEVVTRVLPGFREGRAARASP</sequence>
<reference evidence="2 3" key="1">
    <citation type="submission" date="2023-11" db="EMBL/GenBank/DDBJ databases">
        <title>Arctic aerobic anoxygenic photoheterotroph Sediminicoccus rosea KRV36 adapts its photosynthesis to long days of polar summer.</title>
        <authorList>
            <person name="Tomasch J."/>
            <person name="Kopejtka K."/>
            <person name="Bily T."/>
            <person name="Gardiner A.T."/>
            <person name="Gardian Z."/>
            <person name="Shivaramu S."/>
            <person name="Koblizek M."/>
            <person name="Engelhardt F."/>
            <person name="Kaftan D."/>
        </authorList>
    </citation>
    <scope>NUCLEOTIDE SEQUENCE [LARGE SCALE GENOMIC DNA]</scope>
    <source>
        <strain evidence="2 3">R-30</strain>
    </source>
</reference>
<gene>
    <name evidence="2" type="ORF">R9Z33_10685</name>
</gene>
<dbReference type="RefSeq" id="WP_318651280.1">
    <property type="nucleotide sequence ID" value="NZ_CP137852.1"/>
</dbReference>
<evidence type="ECO:0000313" key="2">
    <source>
        <dbReference type="EMBL" id="WPB87327.1"/>
    </source>
</evidence>
<name>A0ABZ0PPN8_9PROT</name>
<protein>
    <submittedName>
        <fullName evidence="2">Efflux RND transporter periplasmic adaptor subunit</fullName>
    </submittedName>
</protein>
<evidence type="ECO:0000313" key="3">
    <source>
        <dbReference type="Proteomes" id="UP001305521"/>
    </source>
</evidence>
<dbReference type="EMBL" id="CP137852">
    <property type="protein sequence ID" value="WPB87327.1"/>
    <property type="molecule type" value="Genomic_DNA"/>
</dbReference>
<dbReference type="Pfam" id="PF25954">
    <property type="entry name" value="Beta-barrel_RND_2"/>
    <property type="match status" value="1"/>
</dbReference>
<proteinExistence type="predicted"/>
<dbReference type="SUPFAM" id="SSF111369">
    <property type="entry name" value="HlyD-like secretion proteins"/>
    <property type="match status" value="1"/>
</dbReference>
<dbReference type="PANTHER" id="PTHR30469:SF15">
    <property type="entry name" value="HLYD FAMILY OF SECRETION PROTEINS"/>
    <property type="match status" value="1"/>
</dbReference>
<dbReference type="Gene3D" id="2.40.50.100">
    <property type="match status" value="1"/>
</dbReference>
<dbReference type="Proteomes" id="UP001305521">
    <property type="component" value="Chromosome"/>
</dbReference>
<dbReference type="PANTHER" id="PTHR30469">
    <property type="entry name" value="MULTIDRUG RESISTANCE PROTEIN MDTA"/>
    <property type="match status" value="1"/>
</dbReference>
<feature type="domain" description="CusB-like beta-barrel" evidence="1">
    <location>
        <begin position="227"/>
        <end position="274"/>
    </location>
</feature>
<evidence type="ECO:0000259" key="1">
    <source>
        <dbReference type="Pfam" id="PF25954"/>
    </source>
</evidence>
<dbReference type="Gene3D" id="2.40.30.170">
    <property type="match status" value="1"/>
</dbReference>
<accession>A0ABZ0PPN8</accession>
<dbReference type="InterPro" id="IPR058792">
    <property type="entry name" value="Beta-barrel_RND_2"/>
</dbReference>
<organism evidence="2 3">
    <name type="scientific">Sediminicoccus rosea</name>
    <dbReference type="NCBI Taxonomy" id="1225128"/>
    <lineage>
        <taxon>Bacteria</taxon>
        <taxon>Pseudomonadati</taxon>
        <taxon>Pseudomonadota</taxon>
        <taxon>Alphaproteobacteria</taxon>
        <taxon>Acetobacterales</taxon>
        <taxon>Roseomonadaceae</taxon>
        <taxon>Sediminicoccus</taxon>
    </lineage>
</organism>
<keyword evidence="3" id="KW-1185">Reference proteome</keyword>